<dbReference type="Pfam" id="PF12796">
    <property type="entry name" value="Ank_2"/>
    <property type="match status" value="1"/>
</dbReference>
<dbReference type="SUPFAM" id="SSF48403">
    <property type="entry name" value="Ankyrin repeat"/>
    <property type="match status" value="2"/>
</dbReference>
<dbReference type="PANTHER" id="PTHR24177">
    <property type="entry name" value="CASKIN"/>
    <property type="match status" value="1"/>
</dbReference>
<dbReference type="AlphaFoldDB" id="W9S3H7"/>
<evidence type="ECO:0000313" key="5">
    <source>
        <dbReference type="Proteomes" id="UP000030645"/>
    </source>
</evidence>
<dbReference type="SMART" id="SM00248">
    <property type="entry name" value="ANK"/>
    <property type="match status" value="5"/>
</dbReference>
<keyword evidence="2" id="KW-1133">Transmembrane helix</keyword>
<dbReference type="EMBL" id="KE345576">
    <property type="protein sequence ID" value="EXC07017.1"/>
    <property type="molecule type" value="Genomic_DNA"/>
</dbReference>
<dbReference type="Proteomes" id="UP000030645">
    <property type="component" value="Unassembled WGS sequence"/>
</dbReference>
<sequence>MEEPASSTSTISSLAQQIEAEPSSTSISSTCTAQGPNGNNGYNIEEANPAVVTITGPLHHVIQPAYKLIRGQGAENEGFRSSSRAIGCVKGIDIEQVQVVFTLTNSSQRPANANSIRPPQNHVHIIDISEDEMQRLEHRTQLYHAARTGDQNRAKEILGEGQERSALLSSPVLSVTKETVLHIAAGAKQVEFAEMLLQEPGIDEFINAQDEKGNTALCTAAAAGASEIVRKLWNREPKLLFTPGGDKMTPAYMAATFGHGAIASELYSEGINRQRPMRDEDKIFLFFICIHNELFDLALTLLKDSPGLKLDCKRDYNSETALHVLARKTSAFSSQHQGIWSKLVNGCLHLTSSSNTRSLQTQASEFLLELLRQLSRRQTNVFQDVIRRPRHLLFEAAALGNFNFLDSLIRSFPDLVWEDDGEGKFIFHTAILNRHMDIFKLIDETGLVKNVLQGWEDESTGDNILHFAAKLPPKDILNSKNSAAGEALQMQKEVLLFKGLEQFVPAFNRNKRNFRGKTPKQVFTLEHEDLMKGGEKWMKKNASYCLLVATLIVTVVFPAAFTPPGGNNDTNPESSKHHPKEELIILSITNAIAMGASTMSIIMFFSLLISRYAEDDFMSSLPWRFKMGLVSLIVSLVSMMVSFCIATFVTYVHHGSTGSRSIIVSAQIVAGISIIVFLIYPLLREIYSAKLSLP</sequence>
<feature type="transmembrane region" description="Helical" evidence="2">
    <location>
        <begin position="629"/>
        <end position="650"/>
    </location>
</feature>
<keyword evidence="2" id="KW-0812">Transmembrane</keyword>
<keyword evidence="5" id="KW-1185">Reference proteome</keyword>
<dbReference type="PANTHER" id="PTHR24177:SF292">
    <property type="entry name" value="ANKYRIN REPEAT FAMILY PROTEIN-RELATED"/>
    <property type="match status" value="1"/>
</dbReference>
<proteinExistence type="predicted"/>
<evidence type="ECO:0000256" key="2">
    <source>
        <dbReference type="SAM" id="Phobius"/>
    </source>
</evidence>
<name>W9S3H7_9ROSA</name>
<accession>W9S3H7</accession>
<dbReference type="eggNOG" id="KOG0504">
    <property type="taxonomic scope" value="Eukaryota"/>
</dbReference>
<keyword evidence="2" id="KW-0472">Membrane</keyword>
<dbReference type="Pfam" id="PF13962">
    <property type="entry name" value="PGG"/>
    <property type="match status" value="1"/>
</dbReference>
<dbReference type="InterPro" id="IPR002110">
    <property type="entry name" value="Ankyrin_rpt"/>
</dbReference>
<evidence type="ECO:0000259" key="3">
    <source>
        <dbReference type="Pfam" id="PF13962"/>
    </source>
</evidence>
<dbReference type="STRING" id="981085.W9S3H7"/>
<evidence type="ECO:0000313" key="4">
    <source>
        <dbReference type="EMBL" id="EXC07017.1"/>
    </source>
</evidence>
<dbReference type="GO" id="GO:0016020">
    <property type="term" value="C:membrane"/>
    <property type="evidence" value="ECO:0007669"/>
    <property type="project" value="TreeGrafter"/>
</dbReference>
<evidence type="ECO:0000256" key="1">
    <source>
        <dbReference type="SAM" id="MobiDB-lite"/>
    </source>
</evidence>
<feature type="transmembrane region" description="Helical" evidence="2">
    <location>
        <begin position="662"/>
        <end position="683"/>
    </location>
</feature>
<dbReference type="InterPro" id="IPR026961">
    <property type="entry name" value="PGG_dom"/>
</dbReference>
<gene>
    <name evidence="4" type="ORF">L484_005979</name>
</gene>
<feature type="transmembrane region" description="Helical" evidence="2">
    <location>
        <begin position="583"/>
        <end position="609"/>
    </location>
</feature>
<protein>
    <recommendedName>
        <fullName evidence="3">PGG domain-containing protein</fullName>
    </recommendedName>
</protein>
<dbReference type="Gene3D" id="1.25.40.20">
    <property type="entry name" value="Ankyrin repeat-containing domain"/>
    <property type="match status" value="2"/>
</dbReference>
<reference evidence="5" key="1">
    <citation type="submission" date="2013-01" db="EMBL/GenBank/DDBJ databases">
        <title>Draft Genome Sequence of a Mulberry Tree, Morus notabilis C.K. Schneid.</title>
        <authorList>
            <person name="He N."/>
            <person name="Zhao S."/>
        </authorList>
    </citation>
    <scope>NUCLEOTIDE SEQUENCE</scope>
</reference>
<dbReference type="InterPro" id="IPR036770">
    <property type="entry name" value="Ankyrin_rpt-contain_sf"/>
</dbReference>
<feature type="domain" description="PGG" evidence="3">
    <location>
        <begin position="535"/>
        <end position="649"/>
    </location>
</feature>
<organism evidence="4 5">
    <name type="scientific">Morus notabilis</name>
    <dbReference type="NCBI Taxonomy" id="981085"/>
    <lineage>
        <taxon>Eukaryota</taxon>
        <taxon>Viridiplantae</taxon>
        <taxon>Streptophyta</taxon>
        <taxon>Embryophyta</taxon>
        <taxon>Tracheophyta</taxon>
        <taxon>Spermatophyta</taxon>
        <taxon>Magnoliopsida</taxon>
        <taxon>eudicotyledons</taxon>
        <taxon>Gunneridae</taxon>
        <taxon>Pentapetalae</taxon>
        <taxon>rosids</taxon>
        <taxon>fabids</taxon>
        <taxon>Rosales</taxon>
        <taxon>Moraceae</taxon>
        <taxon>Moreae</taxon>
        <taxon>Morus</taxon>
    </lineage>
</organism>
<feature type="region of interest" description="Disordered" evidence="1">
    <location>
        <begin position="1"/>
        <end position="42"/>
    </location>
</feature>
<feature type="transmembrane region" description="Helical" evidence="2">
    <location>
        <begin position="541"/>
        <end position="563"/>
    </location>
</feature>